<dbReference type="InterPro" id="IPR036844">
    <property type="entry name" value="Hint_dom_sf"/>
</dbReference>
<keyword evidence="3" id="KW-0732">Signal</keyword>
<dbReference type="EMBL" id="JAKKPZ010000114">
    <property type="protein sequence ID" value="KAI1701645.1"/>
    <property type="molecule type" value="Genomic_DNA"/>
</dbReference>
<organism evidence="6 7">
    <name type="scientific">Ditylenchus destructor</name>
    <dbReference type="NCBI Taxonomy" id="166010"/>
    <lineage>
        <taxon>Eukaryota</taxon>
        <taxon>Metazoa</taxon>
        <taxon>Ecdysozoa</taxon>
        <taxon>Nematoda</taxon>
        <taxon>Chromadorea</taxon>
        <taxon>Rhabditida</taxon>
        <taxon>Tylenchina</taxon>
        <taxon>Tylenchomorpha</taxon>
        <taxon>Sphaerularioidea</taxon>
        <taxon>Anguinidae</taxon>
        <taxon>Anguininae</taxon>
        <taxon>Ditylenchus</taxon>
    </lineage>
</organism>
<accession>A0AAD4MR91</accession>
<reference evidence="6" key="1">
    <citation type="submission" date="2022-01" db="EMBL/GenBank/DDBJ databases">
        <title>Genome Sequence Resource for Two Populations of Ditylenchus destructor, the Migratory Endoparasitic Phytonematode.</title>
        <authorList>
            <person name="Zhang H."/>
            <person name="Lin R."/>
            <person name="Xie B."/>
        </authorList>
    </citation>
    <scope>NUCLEOTIDE SEQUENCE</scope>
    <source>
        <strain evidence="6">BazhouSP</strain>
    </source>
</reference>
<dbReference type="Proteomes" id="UP001201812">
    <property type="component" value="Unassembled WGS sequence"/>
</dbReference>
<evidence type="ECO:0000313" key="6">
    <source>
        <dbReference type="EMBL" id="KAI1701645.1"/>
    </source>
</evidence>
<dbReference type="AlphaFoldDB" id="A0AAD4MR91"/>
<evidence type="ECO:0000259" key="5">
    <source>
        <dbReference type="SMART" id="SM00306"/>
    </source>
</evidence>
<evidence type="ECO:0000256" key="1">
    <source>
        <dbReference type="ARBA" id="ARBA00022473"/>
    </source>
</evidence>
<evidence type="ECO:0000259" key="4">
    <source>
        <dbReference type="SMART" id="SM00305"/>
    </source>
</evidence>
<dbReference type="PANTHER" id="PTHR46706">
    <property type="entry name" value="PROTEIN QUA-1-RELATED"/>
    <property type="match status" value="1"/>
</dbReference>
<dbReference type="Gene3D" id="2.170.16.10">
    <property type="entry name" value="Hedgehog/Intein (Hint) domain"/>
    <property type="match status" value="1"/>
</dbReference>
<evidence type="ECO:0000256" key="3">
    <source>
        <dbReference type="SAM" id="SignalP"/>
    </source>
</evidence>
<comment type="caution">
    <text evidence="6">The sequence shown here is derived from an EMBL/GenBank/DDBJ whole genome shotgun (WGS) entry which is preliminary data.</text>
</comment>
<feature type="domain" description="Hint" evidence="4">
    <location>
        <begin position="331"/>
        <end position="375"/>
    </location>
</feature>
<dbReference type="InterPro" id="IPR003586">
    <property type="entry name" value="Hint_dom_C"/>
</dbReference>
<keyword evidence="7" id="KW-1185">Reference proteome</keyword>
<feature type="domain" description="Hint" evidence="5">
    <location>
        <begin position="240"/>
        <end position="352"/>
    </location>
</feature>
<dbReference type="SMART" id="SM00305">
    <property type="entry name" value="HintC"/>
    <property type="match status" value="1"/>
</dbReference>
<proteinExistence type="predicted"/>
<feature type="region of interest" description="Disordered" evidence="2">
    <location>
        <begin position="213"/>
        <end position="238"/>
    </location>
</feature>
<evidence type="ECO:0000313" key="7">
    <source>
        <dbReference type="Proteomes" id="UP001201812"/>
    </source>
</evidence>
<feature type="signal peptide" evidence="3">
    <location>
        <begin position="1"/>
        <end position="33"/>
    </location>
</feature>
<gene>
    <name evidence="6" type="ORF">DdX_15990</name>
</gene>
<dbReference type="InterPro" id="IPR052140">
    <property type="entry name" value="Dev_Signal_Hedgehog-like"/>
</dbReference>
<protein>
    <submittedName>
        <fullName evidence="6">Hint module domain-containing protein</fullName>
    </submittedName>
</protein>
<dbReference type="SUPFAM" id="SSF51294">
    <property type="entry name" value="Hedgehog/intein (Hint) domain"/>
    <property type="match status" value="1"/>
</dbReference>
<dbReference type="GO" id="GO:0016540">
    <property type="term" value="P:protein autoprocessing"/>
    <property type="evidence" value="ECO:0007669"/>
    <property type="project" value="InterPro"/>
</dbReference>
<feature type="compositionally biased region" description="Low complexity" evidence="2">
    <location>
        <begin position="213"/>
        <end position="237"/>
    </location>
</feature>
<dbReference type="InterPro" id="IPR003587">
    <property type="entry name" value="Hint_dom_N"/>
</dbReference>
<keyword evidence="1" id="KW-0217">Developmental protein</keyword>
<feature type="chain" id="PRO_5042105600" evidence="3">
    <location>
        <begin position="34"/>
        <end position="427"/>
    </location>
</feature>
<dbReference type="CDD" id="cd00081">
    <property type="entry name" value="Hint"/>
    <property type="match status" value="1"/>
</dbReference>
<sequence length="427" mass="46615">MLSTTKFLFLRTVFACHRLLLLIHQFLQPNVNAQQSFATLPCADMPGTSTLYMDPSVLLPGNRQTINAPIATCPTCLNQFYYAPNPSKRPNNGMGLATPAQQDNPSAGFAEKIVCPNWCACSTTQCVQNINTNLYLYPVCNAATGACGMIFYGTIGSGAARCTPSGAICLNPLPFVPGVMFSDQSMNFAGRGVSSVSCNGCVYAPTCLTTTTSTTTTTTTTTTTPTTTTTTTPTTTTQAPSDTMVRVINETRPRRMDQLKRGDWVLAVSTDNGEPAFSRIDWWIHRSPTTMAEFRRLELDNGVVLKLTAKHFIYKRANCSSSSEFVPETGKAEFLHMRVESVRTVTEKGIYAPMTSEGNILVEGVVASCFTLLDSLTWHQSYYNLMTLSPWIGRMLGADLESDEEVGLPNGLLSAMKMIKTWYGSDD</sequence>
<dbReference type="PANTHER" id="PTHR46706:SF12">
    <property type="entry name" value="PROTEIN QUA-1-RELATED"/>
    <property type="match status" value="1"/>
</dbReference>
<dbReference type="Pfam" id="PF01079">
    <property type="entry name" value="Hint"/>
    <property type="match status" value="1"/>
</dbReference>
<evidence type="ECO:0000256" key="2">
    <source>
        <dbReference type="SAM" id="MobiDB-lite"/>
    </source>
</evidence>
<dbReference type="SMART" id="SM00306">
    <property type="entry name" value="HintN"/>
    <property type="match status" value="1"/>
</dbReference>
<dbReference type="InterPro" id="IPR001767">
    <property type="entry name" value="Hedgehog_Hint"/>
</dbReference>
<name>A0AAD4MR91_9BILA</name>